<keyword evidence="3" id="KW-1185">Reference proteome</keyword>
<evidence type="ECO:0000313" key="2">
    <source>
        <dbReference type="EMBL" id="CAB1423563.1"/>
    </source>
</evidence>
<dbReference type="AlphaFoldDB" id="A0A9N7U2R8"/>
<evidence type="ECO:0000313" key="3">
    <source>
        <dbReference type="Proteomes" id="UP001153269"/>
    </source>
</evidence>
<sequence length="120" mass="12867">MKDSCVPGDETAHRRASTRKQEKAPIAAGGSRKGSETAGRAGGKVIFRPLSTYQCSGFYRVGRRGQEGEGGWSSADSSSCSDTRGKWLQIFVLHHNNYNGAQTSPPPPDGRIYTFGSGTE</sequence>
<gene>
    <name evidence="2" type="ORF">PLEPLA_LOCUS11483</name>
</gene>
<organism evidence="2 3">
    <name type="scientific">Pleuronectes platessa</name>
    <name type="common">European plaice</name>
    <dbReference type="NCBI Taxonomy" id="8262"/>
    <lineage>
        <taxon>Eukaryota</taxon>
        <taxon>Metazoa</taxon>
        <taxon>Chordata</taxon>
        <taxon>Craniata</taxon>
        <taxon>Vertebrata</taxon>
        <taxon>Euteleostomi</taxon>
        <taxon>Actinopterygii</taxon>
        <taxon>Neopterygii</taxon>
        <taxon>Teleostei</taxon>
        <taxon>Neoteleostei</taxon>
        <taxon>Acanthomorphata</taxon>
        <taxon>Carangaria</taxon>
        <taxon>Pleuronectiformes</taxon>
        <taxon>Pleuronectoidei</taxon>
        <taxon>Pleuronectidae</taxon>
        <taxon>Pleuronectes</taxon>
    </lineage>
</organism>
<feature type="region of interest" description="Disordered" evidence="1">
    <location>
        <begin position="98"/>
        <end position="120"/>
    </location>
</feature>
<evidence type="ECO:0000256" key="1">
    <source>
        <dbReference type="SAM" id="MobiDB-lite"/>
    </source>
</evidence>
<comment type="caution">
    <text evidence="2">The sequence shown here is derived from an EMBL/GenBank/DDBJ whole genome shotgun (WGS) entry which is preliminary data.</text>
</comment>
<feature type="region of interest" description="Disordered" evidence="1">
    <location>
        <begin position="1"/>
        <end position="43"/>
    </location>
</feature>
<proteinExistence type="predicted"/>
<dbReference type="Proteomes" id="UP001153269">
    <property type="component" value="Unassembled WGS sequence"/>
</dbReference>
<dbReference type="EMBL" id="CADEAL010000666">
    <property type="protein sequence ID" value="CAB1423563.1"/>
    <property type="molecule type" value="Genomic_DNA"/>
</dbReference>
<protein>
    <submittedName>
        <fullName evidence="2">Uncharacterized protein</fullName>
    </submittedName>
</protein>
<name>A0A9N7U2R8_PLEPL</name>
<accession>A0A9N7U2R8</accession>
<reference evidence="2" key="1">
    <citation type="submission" date="2020-03" db="EMBL/GenBank/DDBJ databases">
        <authorList>
            <person name="Weist P."/>
        </authorList>
    </citation>
    <scope>NUCLEOTIDE SEQUENCE</scope>
</reference>